<evidence type="ECO:0000256" key="8">
    <source>
        <dbReference type="ARBA" id="ARBA00023136"/>
    </source>
</evidence>
<protein>
    <submittedName>
        <fullName evidence="12">ABC transporter ATP-binding protein</fullName>
    </submittedName>
</protein>
<feature type="domain" description="ABC transporter" evidence="10">
    <location>
        <begin position="332"/>
        <end position="568"/>
    </location>
</feature>
<feature type="transmembrane region" description="Helical" evidence="9">
    <location>
        <begin position="279"/>
        <end position="299"/>
    </location>
</feature>
<dbReference type="InterPro" id="IPR036640">
    <property type="entry name" value="ABC1_TM_sf"/>
</dbReference>
<dbReference type="GO" id="GO:0016887">
    <property type="term" value="F:ATP hydrolysis activity"/>
    <property type="evidence" value="ECO:0007669"/>
    <property type="project" value="InterPro"/>
</dbReference>
<dbReference type="PROSITE" id="PS50893">
    <property type="entry name" value="ABC_TRANSPORTER_2"/>
    <property type="match status" value="1"/>
</dbReference>
<dbReference type="FunFam" id="3.40.50.300:FF:000221">
    <property type="entry name" value="Multidrug ABC transporter ATP-binding protein"/>
    <property type="match status" value="1"/>
</dbReference>
<dbReference type="EMBL" id="DVJJ01000149">
    <property type="protein sequence ID" value="HIS65652.1"/>
    <property type="molecule type" value="Genomic_DNA"/>
</dbReference>
<dbReference type="SMART" id="SM00382">
    <property type="entry name" value="AAA"/>
    <property type="match status" value="1"/>
</dbReference>
<evidence type="ECO:0000256" key="9">
    <source>
        <dbReference type="SAM" id="Phobius"/>
    </source>
</evidence>
<keyword evidence="2" id="KW-0813">Transport</keyword>
<dbReference type="InterPro" id="IPR003439">
    <property type="entry name" value="ABC_transporter-like_ATP-bd"/>
</dbReference>
<evidence type="ECO:0000259" key="11">
    <source>
        <dbReference type="PROSITE" id="PS50929"/>
    </source>
</evidence>
<evidence type="ECO:0000313" key="13">
    <source>
        <dbReference type="Proteomes" id="UP000886741"/>
    </source>
</evidence>
<dbReference type="CDD" id="cd18548">
    <property type="entry name" value="ABC_6TM_Tm287_like"/>
    <property type="match status" value="1"/>
</dbReference>
<dbReference type="Pfam" id="PF00664">
    <property type="entry name" value="ABC_membrane"/>
    <property type="match status" value="1"/>
</dbReference>
<reference evidence="12" key="1">
    <citation type="submission" date="2020-10" db="EMBL/GenBank/DDBJ databases">
        <authorList>
            <person name="Gilroy R."/>
        </authorList>
    </citation>
    <scope>NUCLEOTIDE SEQUENCE</scope>
    <source>
        <strain evidence="12">ChiBcec16-1751</strain>
    </source>
</reference>
<accession>A0A9D1FAU6</accession>
<dbReference type="InterPro" id="IPR027417">
    <property type="entry name" value="P-loop_NTPase"/>
</dbReference>
<dbReference type="PROSITE" id="PS50929">
    <property type="entry name" value="ABC_TM1F"/>
    <property type="match status" value="1"/>
</dbReference>
<evidence type="ECO:0000256" key="6">
    <source>
        <dbReference type="ARBA" id="ARBA00022840"/>
    </source>
</evidence>
<keyword evidence="3" id="KW-1003">Cell membrane</keyword>
<feature type="transmembrane region" description="Helical" evidence="9">
    <location>
        <begin position="53"/>
        <end position="78"/>
    </location>
</feature>
<dbReference type="PANTHER" id="PTHR43394">
    <property type="entry name" value="ATP-DEPENDENT PERMEASE MDL1, MITOCHONDRIAL"/>
    <property type="match status" value="1"/>
</dbReference>
<name>A0A9D1FAU6_9FIRM</name>
<feature type="domain" description="ABC transmembrane type-1" evidence="11">
    <location>
        <begin position="17"/>
        <end position="298"/>
    </location>
</feature>
<comment type="caution">
    <text evidence="12">The sequence shown here is derived from an EMBL/GenBank/DDBJ whole genome shotgun (WGS) entry which is preliminary data.</text>
</comment>
<evidence type="ECO:0000256" key="7">
    <source>
        <dbReference type="ARBA" id="ARBA00022989"/>
    </source>
</evidence>
<dbReference type="InterPro" id="IPR017871">
    <property type="entry name" value="ABC_transporter-like_CS"/>
</dbReference>
<dbReference type="GO" id="GO:0005524">
    <property type="term" value="F:ATP binding"/>
    <property type="evidence" value="ECO:0007669"/>
    <property type="project" value="UniProtKB-KW"/>
</dbReference>
<dbReference type="GO" id="GO:0015421">
    <property type="term" value="F:ABC-type oligopeptide transporter activity"/>
    <property type="evidence" value="ECO:0007669"/>
    <property type="project" value="TreeGrafter"/>
</dbReference>
<dbReference type="SUPFAM" id="SSF90123">
    <property type="entry name" value="ABC transporter transmembrane region"/>
    <property type="match status" value="1"/>
</dbReference>
<evidence type="ECO:0000256" key="2">
    <source>
        <dbReference type="ARBA" id="ARBA00022448"/>
    </source>
</evidence>
<proteinExistence type="predicted"/>
<organism evidence="12 13">
    <name type="scientific">Candidatus Avoscillospira avistercoris</name>
    <dbReference type="NCBI Taxonomy" id="2840707"/>
    <lineage>
        <taxon>Bacteria</taxon>
        <taxon>Bacillati</taxon>
        <taxon>Bacillota</taxon>
        <taxon>Clostridia</taxon>
        <taxon>Eubacteriales</taxon>
        <taxon>Oscillospiraceae</taxon>
        <taxon>Oscillospiraceae incertae sedis</taxon>
        <taxon>Candidatus Avoscillospira</taxon>
    </lineage>
</organism>
<keyword evidence="5" id="KW-0547">Nucleotide-binding</keyword>
<evidence type="ECO:0000256" key="4">
    <source>
        <dbReference type="ARBA" id="ARBA00022692"/>
    </source>
</evidence>
<dbReference type="Gene3D" id="3.40.50.300">
    <property type="entry name" value="P-loop containing nucleotide triphosphate hydrolases"/>
    <property type="match status" value="1"/>
</dbReference>
<dbReference type="PROSITE" id="PS00211">
    <property type="entry name" value="ABC_TRANSPORTER_1"/>
    <property type="match status" value="1"/>
</dbReference>
<sequence length="581" mass="64538">MIKKLMRSIREYKRDTILSPVFVTCEVILEVLIPFLMAKLIDNGITPGDMGYTIRMGLVLLVCAAASLGFGALSGLAASRASAGFAKNLRKDMFYHVQHFSFTNIDHFSTSSIVTRLTTDVTNIQNAFMMVIRIAVRAPIMLILSMFMAFQVNAELALVFLYVVPILAIGMYLIMTRAYPIFHRVFETYDKLNNVVGENLHGIRVVKSFVREEKEKQKFGDVSQAIYVDFYKAERLMAYIMPLMQFSIYTCLILLSWFGGKLVITTAMTTGELMTMFSYVIQILMSLMMLAMVTTMIAISKASTERVTELLDEQSDLHNGSNPIMAVADGSIEFQDVSFSYTGKTNKLCLSDVNLSIRSGETIGVIGGTGSSKSTLVQLIPRFYDATCGKVLVGGVDVRDYDVETLRNEVAMVLQKNTLFSGSIKDNLRWGNPNATDEEMQHACHLSRADEFIATFPKGYDTHIEQGGSNVSGGQRQRLCIARALLKKPKILILDDSTSAVDTRTDAMIRQAFLEEIPDTTKIIIAQRVSSVQDADRIIVLDGGRVNAVGTHEELLATNPIYREVYESQMKGDDDNAPAAQ</sequence>
<dbReference type="PANTHER" id="PTHR43394:SF1">
    <property type="entry name" value="ATP-BINDING CASSETTE SUB-FAMILY B MEMBER 10, MITOCHONDRIAL"/>
    <property type="match status" value="1"/>
</dbReference>
<gene>
    <name evidence="12" type="ORF">IAA83_09865</name>
</gene>
<dbReference type="Pfam" id="PF00005">
    <property type="entry name" value="ABC_tran"/>
    <property type="match status" value="1"/>
</dbReference>
<keyword evidence="8 9" id="KW-0472">Membrane</keyword>
<evidence type="ECO:0000256" key="1">
    <source>
        <dbReference type="ARBA" id="ARBA00004651"/>
    </source>
</evidence>
<feature type="transmembrane region" description="Helical" evidence="9">
    <location>
        <begin position="21"/>
        <end position="41"/>
    </location>
</feature>
<comment type="subcellular location">
    <subcellularLocation>
        <location evidence="1">Cell membrane</location>
        <topology evidence="1">Multi-pass membrane protein</topology>
    </subcellularLocation>
</comment>
<evidence type="ECO:0000256" key="3">
    <source>
        <dbReference type="ARBA" id="ARBA00022475"/>
    </source>
</evidence>
<reference evidence="12" key="2">
    <citation type="journal article" date="2021" name="PeerJ">
        <title>Extensive microbial diversity within the chicken gut microbiome revealed by metagenomics and culture.</title>
        <authorList>
            <person name="Gilroy R."/>
            <person name="Ravi A."/>
            <person name="Getino M."/>
            <person name="Pursley I."/>
            <person name="Horton D.L."/>
            <person name="Alikhan N.F."/>
            <person name="Baker D."/>
            <person name="Gharbi K."/>
            <person name="Hall N."/>
            <person name="Watson M."/>
            <person name="Adriaenssens E.M."/>
            <person name="Foster-Nyarko E."/>
            <person name="Jarju S."/>
            <person name="Secka A."/>
            <person name="Antonio M."/>
            <person name="Oren A."/>
            <person name="Chaudhuri R.R."/>
            <person name="La Ragione R."/>
            <person name="Hildebrand F."/>
            <person name="Pallen M.J."/>
        </authorList>
    </citation>
    <scope>NUCLEOTIDE SEQUENCE</scope>
    <source>
        <strain evidence="12">ChiBcec16-1751</strain>
    </source>
</reference>
<evidence type="ECO:0000259" key="10">
    <source>
        <dbReference type="PROSITE" id="PS50893"/>
    </source>
</evidence>
<dbReference type="SUPFAM" id="SSF52540">
    <property type="entry name" value="P-loop containing nucleoside triphosphate hydrolases"/>
    <property type="match status" value="1"/>
</dbReference>
<evidence type="ECO:0000256" key="5">
    <source>
        <dbReference type="ARBA" id="ARBA00022741"/>
    </source>
</evidence>
<dbReference type="Proteomes" id="UP000886741">
    <property type="component" value="Unassembled WGS sequence"/>
</dbReference>
<dbReference type="GO" id="GO:0005886">
    <property type="term" value="C:plasma membrane"/>
    <property type="evidence" value="ECO:0007669"/>
    <property type="project" value="UniProtKB-SubCell"/>
</dbReference>
<keyword evidence="7 9" id="KW-1133">Transmembrane helix</keyword>
<dbReference type="Gene3D" id="1.20.1560.10">
    <property type="entry name" value="ABC transporter type 1, transmembrane domain"/>
    <property type="match status" value="1"/>
</dbReference>
<feature type="transmembrane region" description="Helical" evidence="9">
    <location>
        <begin position="130"/>
        <end position="150"/>
    </location>
</feature>
<feature type="transmembrane region" description="Helical" evidence="9">
    <location>
        <begin position="156"/>
        <end position="174"/>
    </location>
</feature>
<keyword evidence="4 9" id="KW-0812">Transmembrane</keyword>
<dbReference type="InterPro" id="IPR039421">
    <property type="entry name" value="Type_1_exporter"/>
</dbReference>
<dbReference type="InterPro" id="IPR011527">
    <property type="entry name" value="ABC1_TM_dom"/>
</dbReference>
<dbReference type="InterPro" id="IPR003593">
    <property type="entry name" value="AAA+_ATPase"/>
</dbReference>
<keyword evidence="6 12" id="KW-0067">ATP-binding</keyword>
<dbReference type="AlphaFoldDB" id="A0A9D1FAU6"/>
<feature type="transmembrane region" description="Helical" evidence="9">
    <location>
        <begin position="236"/>
        <end position="259"/>
    </location>
</feature>
<evidence type="ECO:0000313" key="12">
    <source>
        <dbReference type="EMBL" id="HIS65652.1"/>
    </source>
</evidence>